<organism evidence="2 3">
    <name type="scientific">Bradyrhizobium lablabi</name>
    <dbReference type="NCBI Taxonomy" id="722472"/>
    <lineage>
        <taxon>Bacteria</taxon>
        <taxon>Pseudomonadati</taxon>
        <taxon>Pseudomonadota</taxon>
        <taxon>Alphaproteobacteria</taxon>
        <taxon>Hyphomicrobiales</taxon>
        <taxon>Nitrobacteraceae</taxon>
        <taxon>Bradyrhizobium</taxon>
    </lineage>
</organism>
<proteinExistence type="predicted"/>
<evidence type="ECO:0000256" key="1">
    <source>
        <dbReference type="SAM" id="Coils"/>
    </source>
</evidence>
<evidence type="ECO:0000313" key="3">
    <source>
        <dbReference type="Proteomes" id="UP000051660"/>
    </source>
</evidence>
<name>A0A0R3MSD0_9BRAD</name>
<dbReference type="Proteomes" id="UP000051660">
    <property type="component" value="Unassembled WGS sequence"/>
</dbReference>
<feature type="coiled-coil region" evidence="1">
    <location>
        <begin position="34"/>
        <end position="61"/>
    </location>
</feature>
<accession>A0A0R3MSD0</accession>
<dbReference type="EMBL" id="LLYB01000072">
    <property type="protein sequence ID" value="KRR22636.1"/>
    <property type="molecule type" value="Genomic_DNA"/>
</dbReference>
<gene>
    <name evidence="2" type="ORF">CQ14_30990</name>
</gene>
<comment type="caution">
    <text evidence="2">The sequence shown here is derived from an EMBL/GenBank/DDBJ whole genome shotgun (WGS) entry which is preliminary data.</text>
</comment>
<evidence type="ECO:0000313" key="2">
    <source>
        <dbReference type="EMBL" id="KRR22636.1"/>
    </source>
</evidence>
<dbReference type="AlphaFoldDB" id="A0A0R3MSD0"/>
<reference evidence="2 3" key="1">
    <citation type="submission" date="2014-03" db="EMBL/GenBank/DDBJ databases">
        <title>Bradyrhizobium valentinum sp. nov., isolated from effective nodules of Lupinus mariae-josephae, a lupine endemic of basic-lime soils in Eastern Spain.</title>
        <authorList>
            <person name="Duran D."/>
            <person name="Rey L."/>
            <person name="Navarro A."/>
            <person name="Busquets A."/>
            <person name="Imperial J."/>
            <person name="Ruiz-Argueso T."/>
        </authorList>
    </citation>
    <scope>NUCLEOTIDE SEQUENCE [LARGE SCALE GENOMIC DNA]</scope>
    <source>
        <strain evidence="2 3">CCBAU 23086</strain>
    </source>
</reference>
<keyword evidence="1" id="KW-0175">Coiled coil</keyword>
<sequence length="151" mass="15816">MAPKLLEQVNTAAATIAECEAQIGGLALAEAKGTKGATEALAELEAKIAAARVEHAKKSAAHKAALVADRAALEAHQTWIRALPTEALIAGITAKKCADLCHAGGCAIACGIGVCMHPRRSGIPPQHQADRTIRDNHHAANLEIIRQEKDR</sequence>
<protein>
    <submittedName>
        <fullName evidence="2">Uncharacterized protein</fullName>
    </submittedName>
</protein>